<gene>
    <name evidence="1" type="ORF">SAMN04488065_1597</name>
</gene>
<dbReference type="AlphaFoldDB" id="A0A1H3Y398"/>
<sequence>MEWYGMSQYVNGMPQIGQEDRRQFLKVVGLTGAVAAGSEFTLSDLRGEIEGETAGELAAMGESIRSDLVGTLDAGLLGSELASLEGQIERLPELRAMGVPAEESTEYQQLAEPGWAIHEHLTEVGFFESVEEHLPEFTPEHIGATAREFINTGALASALNELGYSEEELTSTVVNVVNNKERLAMWVPTKNIPAGVEGFDPANIAPLHQRASAGVLLWTDYLDTYLWQNEVLMTDTILDNNYGDLKQMYAGLHLLANAAEDLAGSQELNDAQLTAALSAGAAMMIVGQEDLTNDVMRITDEMRAPRTGGA</sequence>
<evidence type="ECO:0000313" key="1">
    <source>
        <dbReference type="EMBL" id="SEA05314.1"/>
    </source>
</evidence>
<accession>A0A1H3Y398</accession>
<dbReference type="RefSeq" id="WP_092633702.1">
    <property type="nucleotide sequence ID" value="NZ_FNQT01000002.1"/>
</dbReference>
<evidence type="ECO:0000313" key="2">
    <source>
        <dbReference type="Proteomes" id="UP000236755"/>
    </source>
</evidence>
<dbReference type="Proteomes" id="UP000236755">
    <property type="component" value="Unassembled WGS sequence"/>
</dbReference>
<keyword evidence="2" id="KW-1185">Reference proteome</keyword>
<dbReference type="OrthoDB" id="176514at2157"/>
<organism evidence="1 2">
    <name type="scientific">Haloplanus vescus</name>
    <dbReference type="NCBI Taxonomy" id="555874"/>
    <lineage>
        <taxon>Archaea</taxon>
        <taxon>Methanobacteriati</taxon>
        <taxon>Methanobacteriota</taxon>
        <taxon>Stenosarchaea group</taxon>
        <taxon>Halobacteria</taxon>
        <taxon>Halobacteriales</taxon>
        <taxon>Haloferacaceae</taxon>
        <taxon>Haloplanus</taxon>
    </lineage>
</organism>
<reference evidence="1 2" key="1">
    <citation type="submission" date="2016-10" db="EMBL/GenBank/DDBJ databases">
        <authorList>
            <person name="de Groot N.N."/>
        </authorList>
    </citation>
    <scope>NUCLEOTIDE SEQUENCE [LARGE SCALE GENOMIC DNA]</scope>
    <source>
        <strain evidence="1 2">CGMCC 1.8712</strain>
    </source>
</reference>
<protein>
    <submittedName>
        <fullName evidence="1">Uncharacterized protein</fullName>
    </submittedName>
</protein>
<name>A0A1H3Y398_9EURY</name>
<proteinExistence type="predicted"/>
<dbReference type="STRING" id="555874.SAMN04488065_1597"/>
<dbReference type="EMBL" id="FNQT01000002">
    <property type="protein sequence ID" value="SEA05314.1"/>
    <property type="molecule type" value="Genomic_DNA"/>
</dbReference>